<dbReference type="GO" id="GO:0006508">
    <property type="term" value="P:proteolysis"/>
    <property type="evidence" value="ECO:0007669"/>
    <property type="project" value="UniProtKB-KW"/>
</dbReference>
<dbReference type="EMBL" id="LRBV02000003">
    <property type="status" value="NOT_ANNOTATED_CDS"/>
    <property type="molecule type" value="Genomic_DNA"/>
</dbReference>
<keyword evidence="2" id="KW-0732">Signal</keyword>
<dbReference type="Gramene" id="QL03p064673:mrna">
    <property type="protein sequence ID" value="QL03p064673:mrna"/>
    <property type="gene ID" value="QL03p064673"/>
</dbReference>
<keyword evidence="3" id="KW-0378">Hydrolase</keyword>
<dbReference type="GO" id="GO:0008239">
    <property type="term" value="F:dipeptidyl-peptidase activity"/>
    <property type="evidence" value="ECO:0007669"/>
    <property type="project" value="TreeGrafter"/>
</dbReference>
<keyword evidence="1" id="KW-0645">Protease</keyword>
<evidence type="ECO:0000313" key="4">
    <source>
        <dbReference type="EnsemblPlants" id="QL03p064673:mrna"/>
    </source>
</evidence>
<name>A0A7N2LAC9_QUELO</name>
<evidence type="ECO:0000256" key="3">
    <source>
        <dbReference type="ARBA" id="ARBA00022801"/>
    </source>
</evidence>
<evidence type="ECO:0000256" key="2">
    <source>
        <dbReference type="ARBA" id="ARBA00022729"/>
    </source>
</evidence>
<dbReference type="OMA" id="VRIVEQW"/>
<dbReference type="PANTHER" id="PTHR11010">
    <property type="entry name" value="PROTEASE S28 PRO-X CARBOXYPEPTIDASE-RELATED"/>
    <property type="match status" value="1"/>
</dbReference>
<dbReference type="EnsemblPlants" id="QL03p064673:mrna">
    <property type="protein sequence ID" value="QL03p064673:mrna"/>
    <property type="gene ID" value="QL03p064673"/>
</dbReference>
<dbReference type="AlphaFoldDB" id="A0A7N2LAC9"/>
<dbReference type="Proteomes" id="UP000594261">
    <property type="component" value="Chromosome 3"/>
</dbReference>
<dbReference type="InParanoid" id="A0A7N2LAC9"/>
<evidence type="ECO:0000313" key="5">
    <source>
        <dbReference type="Proteomes" id="UP000594261"/>
    </source>
</evidence>
<reference evidence="4" key="2">
    <citation type="submission" date="2021-01" db="UniProtKB">
        <authorList>
            <consortium name="EnsemblPlants"/>
        </authorList>
    </citation>
    <scope>IDENTIFICATION</scope>
</reference>
<keyword evidence="5" id="KW-1185">Reference proteome</keyword>
<organism evidence="4 5">
    <name type="scientific">Quercus lobata</name>
    <name type="common">Valley oak</name>
    <dbReference type="NCBI Taxonomy" id="97700"/>
    <lineage>
        <taxon>Eukaryota</taxon>
        <taxon>Viridiplantae</taxon>
        <taxon>Streptophyta</taxon>
        <taxon>Embryophyta</taxon>
        <taxon>Tracheophyta</taxon>
        <taxon>Spermatophyta</taxon>
        <taxon>Magnoliopsida</taxon>
        <taxon>eudicotyledons</taxon>
        <taxon>Gunneridae</taxon>
        <taxon>Pentapetalae</taxon>
        <taxon>rosids</taxon>
        <taxon>fabids</taxon>
        <taxon>Fagales</taxon>
        <taxon>Fagaceae</taxon>
        <taxon>Quercus</taxon>
    </lineage>
</organism>
<reference evidence="4 5" key="1">
    <citation type="journal article" date="2016" name="G3 (Bethesda)">
        <title>First Draft Assembly and Annotation of the Genome of a California Endemic Oak Quercus lobata Nee (Fagaceae).</title>
        <authorList>
            <person name="Sork V.L."/>
            <person name="Fitz-Gibbon S.T."/>
            <person name="Puiu D."/>
            <person name="Crepeau M."/>
            <person name="Gugger P.F."/>
            <person name="Sherman R."/>
            <person name="Stevens K."/>
            <person name="Langley C.H."/>
            <person name="Pellegrini M."/>
            <person name="Salzberg S.L."/>
        </authorList>
    </citation>
    <scope>NUCLEOTIDE SEQUENCE [LARGE SCALE GENOMIC DNA]</scope>
    <source>
        <strain evidence="4 5">cv. SW786</strain>
    </source>
</reference>
<protein>
    <submittedName>
        <fullName evidence="4">Uncharacterized protein</fullName>
    </submittedName>
</protein>
<evidence type="ECO:0000256" key="1">
    <source>
        <dbReference type="ARBA" id="ARBA00022670"/>
    </source>
</evidence>
<accession>A0A7N2LAC9</accession>
<sequence>MLFSQIILKQTFLKLYGIFQDIKLILHRVLDNISDTIVAVSTVNGSHCLDILFAKESDPEWLVMQRKVEVRIVEQWISEYYADLLAYKK</sequence>
<dbReference type="PANTHER" id="PTHR11010:SF96">
    <property type="entry name" value="LYSOSOMAL PRO-X CARBOXYPEPTIDASE-LIKE ISOFORM X1"/>
    <property type="match status" value="1"/>
</dbReference>
<dbReference type="Gene3D" id="3.40.50.1820">
    <property type="entry name" value="alpha/beta hydrolase"/>
    <property type="match status" value="1"/>
</dbReference>
<dbReference type="InterPro" id="IPR029058">
    <property type="entry name" value="AB_hydrolase_fold"/>
</dbReference>
<proteinExistence type="predicted"/>